<evidence type="ECO:0000256" key="2">
    <source>
        <dbReference type="ARBA" id="ARBA00022490"/>
    </source>
</evidence>
<keyword evidence="4" id="KW-0175">Coiled coil</keyword>
<evidence type="ECO:0000313" key="5">
    <source>
        <dbReference type="EMBL" id="KAF6026126.1"/>
    </source>
</evidence>
<dbReference type="EMBL" id="VXIV02002345">
    <property type="protein sequence ID" value="KAF6026126.1"/>
    <property type="molecule type" value="Genomic_DNA"/>
</dbReference>
<dbReference type="GO" id="GO:0060271">
    <property type="term" value="P:cilium assembly"/>
    <property type="evidence" value="ECO:0007669"/>
    <property type="project" value="UniProtKB-UniRule"/>
</dbReference>
<keyword evidence="2" id="KW-0963">Cytoplasm</keyword>
<dbReference type="Proteomes" id="UP000593567">
    <property type="component" value="Unassembled WGS sequence"/>
</dbReference>
<feature type="coiled-coil region" evidence="4">
    <location>
        <begin position="270"/>
        <end position="311"/>
    </location>
</feature>
<keyword evidence="6" id="KW-1185">Reference proteome</keyword>
<evidence type="ECO:0000256" key="3">
    <source>
        <dbReference type="RuleBase" id="RU367040"/>
    </source>
</evidence>
<dbReference type="InterPro" id="IPR000435">
    <property type="entry name" value="Tektins"/>
</dbReference>
<feature type="coiled-coil region" evidence="4">
    <location>
        <begin position="74"/>
        <end position="101"/>
    </location>
</feature>
<comment type="similarity">
    <text evidence="1 3">Belongs to the tektin family.</text>
</comment>
<proteinExistence type="inferred from homology"/>
<gene>
    <name evidence="5" type="ORF">EB796_015574</name>
</gene>
<evidence type="ECO:0000256" key="4">
    <source>
        <dbReference type="SAM" id="Coils"/>
    </source>
</evidence>
<keyword evidence="3" id="KW-0282">Flagellum</keyword>
<dbReference type="PANTHER" id="PTHR19960:SF7">
    <property type="entry name" value="TEKTIN"/>
    <property type="match status" value="1"/>
</dbReference>
<protein>
    <recommendedName>
        <fullName evidence="3">Tektin</fullName>
    </recommendedName>
</protein>
<keyword evidence="3" id="KW-0969">Cilium</keyword>
<keyword evidence="3" id="KW-0966">Cell projection</keyword>
<comment type="caution">
    <text evidence="5">The sequence shown here is derived from an EMBL/GenBank/DDBJ whole genome shotgun (WGS) entry which is preliminary data.</text>
</comment>
<dbReference type="OrthoDB" id="440745at2759"/>
<dbReference type="GO" id="GO:0005634">
    <property type="term" value="C:nucleus"/>
    <property type="evidence" value="ECO:0007669"/>
    <property type="project" value="TreeGrafter"/>
</dbReference>
<organism evidence="5 6">
    <name type="scientific">Bugula neritina</name>
    <name type="common">Brown bryozoan</name>
    <name type="synonym">Sertularia neritina</name>
    <dbReference type="NCBI Taxonomy" id="10212"/>
    <lineage>
        <taxon>Eukaryota</taxon>
        <taxon>Metazoa</taxon>
        <taxon>Spiralia</taxon>
        <taxon>Lophotrochozoa</taxon>
        <taxon>Bryozoa</taxon>
        <taxon>Gymnolaemata</taxon>
        <taxon>Cheilostomatida</taxon>
        <taxon>Flustrina</taxon>
        <taxon>Buguloidea</taxon>
        <taxon>Bugulidae</taxon>
        <taxon>Bugula</taxon>
    </lineage>
</organism>
<reference evidence="5" key="1">
    <citation type="submission" date="2020-06" db="EMBL/GenBank/DDBJ databases">
        <title>Draft genome of Bugula neritina, a colonial animal packing powerful symbionts and potential medicines.</title>
        <authorList>
            <person name="Rayko M."/>
        </authorList>
    </citation>
    <scope>NUCLEOTIDE SEQUENCE [LARGE SCALE GENOMIC DNA]</scope>
    <source>
        <strain evidence="5">Kwan_BN1</strain>
    </source>
</reference>
<dbReference type="PANTHER" id="PTHR19960">
    <property type="entry name" value="TEKTIN"/>
    <property type="match status" value="1"/>
</dbReference>
<dbReference type="AlphaFoldDB" id="A0A7J7JL19"/>
<sequence length="424" mass="49898">MASHVKNAVRYQPADWFTSNYTISTNAERQREASFQTRQEARFLSNETDSKTKWDQYDNNTRLADRVDEIRKWKEILEKSLADLDKEIADLTEAKDLTEISLQEKEVPLDVCIENLTTREGRQSIDLVQDEVEHQLHKEMEVINKIKEKLQQKVDESFEQLCLLQEARQQVLLDLQDKNIALGIDIDQYNLTENSPGISYKPNPTRVPKGQYEHNPQQWEDFSRYNKERADAEMRSSTRLREAIHHTLQECDNDLEAQKLGTEYAFRKRIHETERAKKELEWQKANTEKEIAEMEEDIRNLEQKIRDKINPTKLAQTRLENRTYRPNVELCRDEPQYGLTDEVKQLASTKAALEEKLRQAQHGLDCLQKQLQRIKDDLDVKNNSLMLDNRCMASREKLNVRPKTATDNNRVLTGIHRERSMYLA</sequence>
<dbReference type="Pfam" id="PF03148">
    <property type="entry name" value="Tektin"/>
    <property type="match status" value="1"/>
</dbReference>
<evidence type="ECO:0000256" key="1">
    <source>
        <dbReference type="ARBA" id="ARBA00007209"/>
    </source>
</evidence>
<name>A0A7J7JL19_BUGNE</name>
<evidence type="ECO:0000313" key="6">
    <source>
        <dbReference type="Proteomes" id="UP000593567"/>
    </source>
</evidence>
<dbReference type="GO" id="GO:0060294">
    <property type="term" value="P:cilium movement involved in cell motility"/>
    <property type="evidence" value="ECO:0007669"/>
    <property type="project" value="UniProtKB-UniRule"/>
</dbReference>
<comment type="subcellular location">
    <subcellularLocation>
        <location evidence="3">Cytoplasm</location>
        <location evidence="3">Cytoskeleton</location>
        <location evidence="3">Cilium axoneme</location>
    </subcellularLocation>
</comment>
<dbReference type="GO" id="GO:0005930">
    <property type="term" value="C:axoneme"/>
    <property type="evidence" value="ECO:0007669"/>
    <property type="project" value="UniProtKB-SubCell"/>
</dbReference>
<dbReference type="GO" id="GO:0015630">
    <property type="term" value="C:microtubule cytoskeleton"/>
    <property type="evidence" value="ECO:0007669"/>
    <property type="project" value="UniProtKB-UniRule"/>
</dbReference>
<feature type="coiled-coil region" evidence="4">
    <location>
        <begin position="343"/>
        <end position="384"/>
    </location>
</feature>
<dbReference type="InterPro" id="IPR048256">
    <property type="entry name" value="Tektin-like"/>
</dbReference>
<accession>A0A7J7JL19</accession>
<dbReference type="PRINTS" id="PR00511">
    <property type="entry name" value="TEKTIN"/>
</dbReference>